<name>A0ABP4FE14_9ACTN</name>
<comment type="caution">
    <text evidence="4">The sequence shown here is derived from an EMBL/GenBank/DDBJ whole genome shotgun (WGS) entry which is preliminary data.</text>
</comment>
<feature type="signal peptide" evidence="3">
    <location>
        <begin position="1"/>
        <end position="33"/>
    </location>
</feature>
<evidence type="ECO:0000256" key="1">
    <source>
        <dbReference type="SAM" id="MobiDB-lite"/>
    </source>
</evidence>
<feature type="region of interest" description="Disordered" evidence="1">
    <location>
        <begin position="208"/>
        <end position="234"/>
    </location>
</feature>
<evidence type="ECO:0008006" key="6">
    <source>
        <dbReference type="Google" id="ProtNLM"/>
    </source>
</evidence>
<proteinExistence type="predicted"/>
<dbReference type="Proteomes" id="UP001499979">
    <property type="component" value="Unassembled WGS sequence"/>
</dbReference>
<feature type="compositionally biased region" description="Low complexity" evidence="1">
    <location>
        <begin position="208"/>
        <end position="221"/>
    </location>
</feature>
<keyword evidence="3" id="KW-0732">Signal</keyword>
<dbReference type="RefSeq" id="WP_343911060.1">
    <property type="nucleotide sequence ID" value="NZ_BAAAJE010000032.1"/>
</dbReference>
<feature type="region of interest" description="Disordered" evidence="1">
    <location>
        <begin position="429"/>
        <end position="487"/>
    </location>
</feature>
<evidence type="ECO:0000313" key="5">
    <source>
        <dbReference type="Proteomes" id="UP001499979"/>
    </source>
</evidence>
<reference evidence="5" key="1">
    <citation type="journal article" date="2019" name="Int. J. Syst. Evol. Microbiol.">
        <title>The Global Catalogue of Microorganisms (GCM) 10K type strain sequencing project: providing services to taxonomists for standard genome sequencing and annotation.</title>
        <authorList>
            <consortium name="The Broad Institute Genomics Platform"/>
            <consortium name="The Broad Institute Genome Sequencing Center for Infectious Disease"/>
            <person name="Wu L."/>
            <person name="Ma J."/>
        </authorList>
    </citation>
    <scope>NUCLEOTIDE SEQUENCE [LARGE SCALE GENOMIC DNA]</scope>
    <source>
        <strain evidence="5">JCM 11813</strain>
    </source>
</reference>
<keyword evidence="2" id="KW-1133">Transmembrane helix</keyword>
<feature type="compositionally biased region" description="Low complexity" evidence="1">
    <location>
        <begin position="452"/>
        <end position="480"/>
    </location>
</feature>
<gene>
    <name evidence="4" type="ORF">GCM10009606_48120</name>
</gene>
<keyword evidence="5" id="KW-1185">Reference proteome</keyword>
<evidence type="ECO:0000256" key="3">
    <source>
        <dbReference type="SAM" id="SignalP"/>
    </source>
</evidence>
<dbReference type="PROSITE" id="PS51318">
    <property type="entry name" value="TAT"/>
    <property type="match status" value="1"/>
</dbReference>
<feature type="region of interest" description="Disordered" evidence="1">
    <location>
        <begin position="117"/>
        <end position="142"/>
    </location>
</feature>
<keyword evidence="2" id="KW-0812">Transmembrane</keyword>
<feature type="chain" id="PRO_5046374597" description="Choice-of-anchor G family protein" evidence="3">
    <location>
        <begin position="34"/>
        <end position="544"/>
    </location>
</feature>
<protein>
    <recommendedName>
        <fullName evidence="6">Choice-of-anchor G family protein</fullName>
    </recommendedName>
</protein>
<evidence type="ECO:0000313" key="4">
    <source>
        <dbReference type="EMBL" id="GAA1164910.1"/>
    </source>
</evidence>
<feature type="region of interest" description="Disordered" evidence="1">
    <location>
        <begin position="155"/>
        <end position="196"/>
    </location>
</feature>
<dbReference type="InterPro" id="IPR006311">
    <property type="entry name" value="TAT_signal"/>
</dbReference>
<evidence type="ECO:0000256" key="2">
    <source>
        <dbReference type="SAM" id="Phobius"/>
    </source>
</evidence>
<keyword evidence="2" id="KW-0472">Membrane</keyword>
<accession>A0ABP4FE14</accession>
<organism evidence="4 5">
    <name type="scientific">Nocardioides aquiterrae</name>
    <dbReference type="NCBI Taxonomy" id="203799"/>
    <lineage>
        <taxon>Bacteria</taxon>
        <taxon>Bacillati</taxon>
        <taxon>Actinomycetota</taxon>
        <taxon>Actinomycetes</taxon>
        <taxon>Propionibacteriales</taxon>
        <taxon>Nocardioidaceae</taxon>
        <taxon>Nocardioides</taxon>
    </lineage>
</organism>
<feature type="transmembrane region" description="Helical" evidence="2">
    <location>
        <begin position="494"/>
        <end position="516"/>
    </location>
</feature>
<sequence length="544" mass="53608">MSRTSKRILFPISAAALAGAVLPVSASAPAASAADQAFGYSAVAVAAPAKVEFYEPTIPIPANPQFELEMGYTTVEADSGSSAGRASWLWPGDPIGEGAKTFGEQLHLPPQLFENGYPVQVNSGQPSGEPKQADEPFPGMVMRTSASDTKTIAQAGFSPDGQVQDGGKDGGDEGGDAGTPGVPGLPTPPGGSSATGMLQQFGQAITGGPATAAAQAPADDPGPGGTPGVPPQVAGLVDFEGYTSSSQSLVKDGKVTTISRTALGDVSLLGGMITLDGIVSTSTSGSNGSTNTAGGRSVLGGMTVNGQEFSFGPGGYTAGPQHGEAPAIPDQAAAALKQLGVTITLPKPDLHKKGDIASSTIGGLQVEIDAGKLMKQLHQLPIDDVINQLPNDPKELKSTLQAISGLSPRIVITLGTATTQVETVDAIDIPADVPDNDPGSTDGSASGGGAASGPSASGGAPSATAPGPAASGDAPSADGDLPPSQLTGSGLPPLYSIPGAILMAGIALAAVGGTWLRRIGVIALGGAGSCPHGLDSGLPDLRKA</sequence>
<dbReference type="NCBIfam" id="NF040603">
    <property type="entry name" value="choice_anch_P"/>
    <property type="match status" value="1"/>
</dbReference>
<dbReference type="EMBL" id="BAAAJE010000032">
    <property type="protein sequence ID" value="GAA1164910.1"/>
    <property type="molecule type" value="Genomic_DNA"/>
</dbReference>